<keyword evidence="3" id="KW-1185">Reference proteome</keyword>
<dbReference type="AlphaFoldDB" id="A0A5M3WK82"/>
<dbReference type="RefSeq" id="WP_155353168.1">
    <property type="nucleotide sequence ID" value="NZ_BAAAHL010000012.1"/>
</dbReference>
<name>A0A5M3WK82_9ACTN</name>
<dbReference type="Pfam" id="PF12728">
    <property type="entry name" value="HTH_17"/>
    <property type="match status" value="1"/>
</dbReference>
<comment type="caution">
    <text evidence="2">The sequence shown here is derived from an EMBL/GenBank/DDBJ whole genome shotgun (WGS) entry which is preliminary data.</text>
</comment>
<dbReference type="OrthoDB" id="1853825at2"/>
<dbReference type="InterPro" id="IPR010093">
    <property type="entry name" value="SinI_DNA-bd"/>
</dbReference>
<organism evidence="2 3">
    <name type="scientific">Acrocarpospora macrocephala</name>
    <dbReference type="NCBI Taxonomy" id="150177"/>
    <lineage>
        <taxon>Bacteria</taxon>
        <taxon>Bacillati</taxon>
        <taxon>Actinomycetota</taxon>
        <taxon>Actinomycetes</taxon>
        <taxon>Streptosporangiales</taxon>
        <taxon>Streptosporangiaceae</taxon>
        <taxon>Acrocarpospora</taxon>
    </lineage>
</organism>
<feature type="domain" description="Helix-turn-helix" evidence="1">
    <location>
        <begin position="11"/>
        <end position="57"/>
    </location>
</feature>
<dbReference type="Proteomes" id="UP000331127">
    <property type="component" value="Unassembled WGS sequence"/>
</dbReference>
<reference evidence="2 3" key="1">
    <citation type="submission" date="2019-10" db="EMBL/GenBank/DDBJ databases">
        <title>Whole genome shotgun sequence of Acrocarpospora macrocephala NBRC 16266.</title>
        <authorList>
            <person name="Ichikawa N."/>
            <person name="Kimura A."/>
            <person name="Kitahashi Y."/>
            <person name="Komaki H."/>
            <person name="Oguchi A."/>
        </authorList>
    </citation>
    <scope>NUCLEOTIDE SEQUENCE [LARGE SCALE GENOMIC DNA]</scope>
    <source>
        <strain evidence="2 3">NBRC 16266</strain>
    </source>
</reference>
<evidence type="ECO:0000313" key="2">
    <source>
        <dbReference type="EMBL" id="GES07463.1"/>
    </source>
</evidence>
<dbReference type="EMBL" id="BLAE01000006">
    <property type="protein sequence ID" value="GES07463.1"/>
    <property type="molecule type" value="Genomic_DNA"/>
</dbReference>
<dbReference type="InterPro" id="IPR041657">
    <property type="entry name" value="HTH_17"/>
</dbReference>
<dbReference type="GO" id="GO:0003677">
    <property type="term" value="F:DNA binding"/>
    <property type="evidence" value="ECO:0007669"/>
    <property type="project" value="InterPro"/>
</dbReference>
<evidence type="ECO:0000313" key="3">
    <source>
        <dbReference type="Proteomes" id="UP000331127"/>
    </source>
</evidence>
<dbReference type="NCBIfam" id="TIGR01764">
    <property type="entry name" value="excise"/>
    <property type="match status" value="1"/>
</dbReference>
<accession>A0A5M3WK82</accession>
<evidence type="ECO:0000259" key="1">
    <source>
        <dbReference type="Pfam" id="PF12728"/>
    </source>
</evidence>
<protein>
    <recommendedName>
        <fullName evidence="1">Helix-turn-helix domain-containing protein</fullName>
    </recommendedName>
</protein>
<sequence>MTTKKNASAEYLDAATIATELGLSKMSIYRLIHTGELPCLRIGRTYRVPVNAYRAYLAGAVVGPRDGLQLIQAALVAEWPELGEDPVYLARLAEVALGALGVGDDG</sequence>
<gene>
    <name evidence="2" type="ORF">Amac_010580</name>
</gene>
<proteinExistence type="predicted"/>